<dbReference type="EnsemblProtists" id="EOD14869">
    <property type="protein sequence ID" value="EOD14869"/>
    <property type="gene ID" value="EMIHUDRAFT_61825"/>
</dbReference>
<dbReference type="SUPFAM" id="SSF56784">
    <property type="entry name" value="HAD-like"/>
    <property type="match status" value="1"/>
</dbReference>
<sequence length="325" mass="33661">MSSAASRAPQRFDAASAAHRQWLSRIKCFLFDIDGVIHTTAGAVPGAASALSALRQAGVGVRFLTNNAGKPSETIPAIGKSPAMVAAEFEKLGIDASTSEITTSACVAGDYLSSKGVEGSYVYVIGEPALMSMLSERAGVRPIGGPDDAGKSKRTLQHSIATLDPPAGDVSAVVVGADGDISYYKVAKAAAYLLGNPRCLFVSTNPDPAYSFAPRRDAGTGRRRVGALCGDDERARARHRKPSRSLGKHMLSAYGLDPATTCMVGDRVDTDIEFGRAAGMHTLFVESGTTTAEAAAAAGPEQRPDFIAESIAVLEAALVGEAASD</sequence>
<dbReference type="GO" id="GO:0016791">
    <property type="term" value="F:phosphatase activity"/>
    <property type="evidence" value="ECO:0007669"/>
    <property type="project" value="TreeGrafter"/>
</dbReference>
<dbReference type="KEGG" id="ehx:EMIHUDRAFT_61825"/>
<feature type="binding site" evidence="3">
    <location>
        <position position="34"/>
    </location>
    <ligand>
        <name>Mg(2+)</name>
        <dbReference type="ChEBI" id="CHEBI:18420"/>
    </ligand>
</feature>
<dbReference type="STRING" id="2903.R1E1P0"/>
<evidence type="ECO:0000256" key="2">
    <source>
        <dbReference type="PIRSR" id="PIRSR000915-2"/>
    </source>
</evidence>
<evidence type="ECO:0000256" key="1">
    <source>
        <dbReference type="PIRSR" id="PIRSR000915-1"/>
    </source>
</evidence>
<dbReference type="PANTHER" id="PTHR19288">
    <property type="entry name" value="4-NITROPHENYLPHOSPHATASE-RELATED"/>
    <property type="match status" value="1"/>
</dbReference>
<dbReference type="PANTHER" id="PTHR19288:SF46">
    <property type="entry name" value="HALOACID DEHALOGENASE-LIKE HYDROLASE DOMAIN-CONTAINING PROTEIN 2"/>
    <property type="match status" value="1"/>
</dbReference>
<dbReference type="HOGENOM" id="CLU_043473_0_0_1"/>
<evidence type="ECO:0008006" key="6">
    <source>
        <dbReference type="Google" id="ProtNLM"/>
    </source>
</evidence>
<dbReference type="NCBIfam" id="TIGR01460">
    <property type="entry name" value="HAD-SF-IIA"/>
    <property type="match status" value="1"/>
</dbReference>
<evidence type="ECO:0000256" key="3">
    <source>
        <dbReference type="PIRSR" id="PIRSR000915-3"/>
    </source>
</evidence>
<feature type="binding site" evidence="3">
    <location>
        <position position="32"/>
    </location>
    <ligand>
        <name>Mg(2+)</name>
        <dbReference type="ChEBI" id="CHEBI:18420"/>
    </ligand>
</feature>
<dbReference type="eggNOG" id="KOG2882">
    <property type="taxonomic scope" value="Eukaryota"/>
</dbReference>
<reference evidence="5" key="1">
    <citation type="journal article" date="2013" name="Nature">
        <title>Pan genome of the phytoplankton Emiliania underpins its global distribution.</title>
        <authorList>
            <person name="Read B.A."/>
            <person name="Kegel J."/>
            <person name="Klute M.J."/>
            <person name="Kuo A."/>
            <person name="Lefebvre S.C."/>
            <person name="Maumus F."/>
            <person name="Mayer C."/>
            <person name="Miller J."/>
            <person name="Monier A."/>
            <person name="Salamov A."/>
            <person name="Young J."/>
            <person name="Aguilar M."/>
            <person name="Claverie J.M."/>
            <person name="Frickenhaus S."/>
            <person name="Gonzalez K."/>
            <person name="Herman E.K."/>
            <person name="Lin Y.C."/>
            <person name="Napier J."/>
            <person name="Ogata H."/>
            <person name="Sarno A.F."/>
            <person name="Shmutz J."/>
            <person name="Schroeder D."/>
            <person name="de Vargas C."/>
            <person name="Verret F."/>
            <person name="von Dassow P."/>
            <person name="Valentin K."/>
            <person name="Van de Peer Y."/>
            <person name="Wheeler G."/>
            <person name="Dacks J.B."/>
            <person name="Delwiche C.F."/>
            <person name="Dyhrman S.T."/>
            <person name="Glockner G."/>
            <person name="John U."/>
            <person name="Richards T."/>
            <person name="Worden A.Z."/>
            <person name="Zhang X."/>
            <person name="Grigoriev I.V."/>
            <person name="Allen A.E."/>
            <person name="Bidle K."/>
            <person name="Borodovsky M."/>
            <person name="Bowler C."/>
            <person name="Brownlee C."/>
            <person name="Cock J.M."/>
            <person name="Elias M."/>
            <person name="Gladyshev V.N."/>
            <person name="Groth M."/>
            <person name="Guda C."/>
            <person name="Hadaegh A."/>
            <person name="Iglesias-Rodriguez M.D."/>
            <person name="Jenkins J."/>
            <person name="Jones B.M."/>
            <person name="Lawson T."/>
            <person name="Leese F."/>
            <person name="Lindquist E."/>
            <person name="Lobanov A."/>
            <person name="Lomsadze A."/>
            <person name="Malik S.B."/>
            <person name="Marsh M.E."/>
            <person name="Mackinder L."/>
            <person name="Mock T."/>
            <person name="Mueller-Roeber B."/>
            <person name="Pagarete A."/>
            <person name="Parker M."/>
            <person name="Probert I."/>
            <person name="Quesneville H."/>
            <person name="Raines C."/>
            <person name="Rensing S.A."/>
            <person name="Riano-Pachon D.M."/>
            <person name="Richier S."/>
            <person name="Rokitta S."/>
            <person name="Shiraiwa Y."/>
            <person name="Soanes D.M."/>
            <person name="van der Giezen M."/>
            <person name="Wahlund T.M."/>
            <person name="Williams B."/>
            <person name="Wilson W."/>
            <person name="Wolfe G."/>
            <person name="Wurch L.L."/>
        </authorList>
    </citation>
    <scope>NUCLEOTIDE SEQUENCE</scope>
</reference>
<keyword evidence="3" id="KW-0460">Magnesium</keyword>
<accession>A0A0D3IUD4</accession>
<name>A0A0D3IUD4_EMIH1</name>
<comment type="cofactor">
    <cofactor evidence="3">
        <name>Mg(2+)</name>
        <dbReference type="ChEBI" id="CHEBI:18420"/>
    </cofactor>
    <text evidence="3">Divalent metal ions. Mg(2+) is the most effective.</text>
</comment>
<dbReference type="PaxDb" id="2903-EOD14869"/>
<dbReference type="GO" id="GO:0046872">
    <property type="term" value="F:metal ion binding"/>
    <property type="evidence" value="ECO:0007669"/>
    <property type="project" value="UniProtKB-KW"/>
</dbReference>
<dbReference type="GO" id="GO:0005737">
    <property type="term" value="C:cytoplasm"/>
    <property type="evidence" value="ECO:0007669"/>
    <property type="project" value="TreeGrafter"/>
</dbReference>
<feature type="binding site" evidence="2">
    <location>
        <position position="241"/>
    </location>
    <ligand>
        <name>substrate</name>
    </ligand>
</feature>
<evidence type="ECO:0000313" key="4">
    <source>
        <dbReference type="EnsemblProtists" id="EOD14869"/>
    </source>
</evidence>
<dbReference type="Gene3D" id="3.40.50.1000">
    <property type="entry name" value="HAD superfamily/HAD-like"/>
    <property type="match status" value="2"/>
</dbReference>
<keyword evidence="5" id="KW-1185">Reference proteome</keyword>
<dbReference type="GeneID" id="17261002"/>
<dbReference type="RefSeq" id="XP_005767298.1">
    <property type="nucleotide sequence ID" value="XM_005767241.1"/>
</dbReference>
<protein>
    <recommendedName>
        <fullName evidence="6">Phosphoglycolate phosphatase</fullName>
    </recommendedName>
</protein>
<dbReference type="OMA" id="FFITNNC"/>
<dbReference type="InterPro" id="IPR006357">
    <property type="entry name" value="HAD-SF_hydro_IIA"/>
</dbReference>
<dbReference type="Proteomes" id="UP000013827">
    <property type="component" value="Unassembled WGS sequence"/>
</dbReference>
<reference evidence="4" key="2">
    <citation type="submission" date="2024-10" db="UniProtKB">
        <authorList>
            <consortium name="EnsemblProtists"/>
        </authorList>
    </citation>
    <scope>IDENTIFICATION</scope>
</reference>
<dbReference type="AlphaFoldDB" id="A0A0D3IUD4"/>
<dbReference type="PIRSF" id="PIRSF000915">
    <property type="entry name" value="PGP-type_phosphatase"/>
    <property type="match status" value="1"/>
</dbReference>
<keyword evidence="3" id="KW-0479">Metal-binding</keyword>
<organism evidence="4 5">
    <name type="scientific">Emiliania huxleyi (strain CCMP1516)</name>
    <dbReference type="NCBI Taxonomy" id="280463"/>
    <lineage>
        <taxon>Eukaryota</taxon>
        <taxon>Haptista</taxon>
        <taxon>Haptophyta</taxon>
        <taxon>Prymnesiophyceae</taxon>
        <taxon>Isochrysidales</taxon>
        <taxon>Noelaerhabdaceae</taxon>
        <taxon>Emiliania</taxon>
    </lineage>
</organism>
<evidence type="ECO:0000313" key="5">
    <source>
        <dbReference type="Proteomes" id="UP000013827"/>
    </source>
</evidence>
<proteinExistence type="predicted"/>
<feature type="active site" description="Proton donor" evidence="1">
    <location>
        <position position="34"/>
    </location>
</feature>
<feature type="binding site" evidence="3">
    <location>
        <position position="266"/>
    </location>
    <ligand>
        <name>Mg(2+)</name>
        <dbReference type="ChEBI" id="CHEBI:18420"/>
    </ligand>
</feature>
<feature type="active site" description="Nucleophile" evidence="1">
    <location>
        <position position="32"/>
    </location>
</feature>
<dbReference type="Pfam" id="PF13242">
    <property type="entry name" value="Hydrolase_like"/>
    <property type="match status" value="1"/>
</dbReference>
<dbReference type="InterPro" id="IPR023214">
    <property type="entry name" value="HAD_sf"/>
</dbReference>
<dbReference type="InterPro" id="IPR036412">
    <property type="entry name" value="HAD-like_sf"/>
</dbReference>
<dbReference type="Pfam" id="PF13344">
    <property type="entry name" value="Hydrolase_6"/>
    <property type="match status" value="1"/>
</dbReference>